<accession>A0A518KCL3</accession>
<protein>
    <recommendedName>
        <fullName evidence="2">Tll0287-like domain-containing protein</fullName>
    </recommendedName>
</protein>
<gene>
    <name evidence="3" type="ORF">Spa11_37580</name>
</gene>
<dbReference type="InterPro" id="IPR021796">
    <property type="entry name" value="Tll0287-like_dom"/>
</dbReference>
<feature type="chain" id="PRO_5021858750" description="Tll0287-like domain-containing protein" evidence="1">
    <location>
        <begin position="22"/>
        <end position="165"/>
    </location>
</feature>
<organism evidence="3 4">
    <name type="scientific">Botrimarina mediterranea</name>
    <dbReference type="NCBI Taxonomy" id="2528022"/>
    <lineage>
        <taxon>Bacteria</taxon>
        <taxon>Pseudomonadati</taxon>
        <taxon>Planctomycetota</taxon>
        <taxon>Planctomycetia</taxon>
        <taxon>Pirellulales</taxon>
        <taxon>Lacipirellulaceae</taxon>
        <taxon>Botrimarina</taxon>
    </lineage>
</organism>
<dbReference type="Pfam" id="PF11845">
    <property type="entry name" value="Tll0287-like"/>
    <property type="match status" value="1"/>
</dbReference>
<evidence type="ECO:0000259" key="2">
    <source>
        <dbReference type="Pfam" id="PF11845"/>
    </source>
</evidence>
<dbReference type="AlphaFoldDB" id="A0A518KCL3"/>
<dbReference type="RefSeq" id="WP_145114928.1">
    <property type="nucleotide sequence ID" value="NZ_CP036349.1"/>
</dbReference>
<name>A0A518KCL3_9BACT</name>
<keyword evidence="1" id="KW-0732">Signal</keyword>
<sequence precursor="true">MSIHRFAAALLLLAVAGPALAEDAALERTRKQVRMLDDLYKGGIVLITKNYVTEDSDVPAGVAFKQLFEAAKKNGWHEVRLLDVTGEPYNDENSPAEGFETRAVEQLKQGEAYYDEEITEEGKRYLQAATAIPVVMPKCVMCHPHYEDAKPGAAIGAMSYRIPIE</sequence>
<dbReference type="EMBL" id="CP036349">
    <property type="protein sequence ID" value="QDV75540.1"/>
    <property type="molecule type" value="Genomic_DNA"/>
</dbReference>
<reference evidence="3 4" key="1">
    <citation type="submission" date="2019-02" db="EMBL/GenBank/DDBJ databases">
        <title>Deep-cultivation of Planctomycetes and their phenomic and genomic characterization uncovers novel biology.</title>
        <authorList>
            <person name="Wiegand S."/>
            <person name="Jogler M."/>
            <person name="Boedeker C."/>
            <person name="Pinto D."/>
            <person name="Vollmers J."/>
            <person name="Rivas-Marin E."/>
            <person name="Kohn T."/>
            <person name="Peeters S.H."/>
            <person name="Heuer A."/>
            <person name="Rast P."/>
            <person name="Oberbeckmann S."/>
            <person name="Bunk B."/>
            <person name="Jeske O."/>
            <person name="Meyerdierks A."/>
            <person name="Storesund J.E."/>
            <person name="Kallscheuer N."/>
            <person name="Luecker S."/>
            <person name="Lage O.M."/>
            <person name="Pohl T."/>
            <person name="Merkel B.J."/>
            <person name="Hornburger P."/>
            <person name="Mueller R.-W."/>
            <person name="Bruemmer F."/>
            <person name="Labrenz M."/>
            <person name="Spormann A.M."/>
            <person name="Op den Camp H."/>
            <person name="Overmann J."/>
            <person name="Amann R."/>
            <person name="Jetten M.S.M."/>
            <person name="Mascher T."/>
            <person name="Medema M.H."/>
            <person name="Devos D.P."/>
            <person name="Kaster A.-K."/>
            <person name="Ovreas L."/>
            <person name="Rohde M."/>
            <person name="Galperin M.Y."/>
            <person name="Jogler C."/>
        </authorList>
    </citation>
    <scope>NUCLEOTIDE SEQUENCE [LARGE SCALE GENOMIC DNA]</scope>
    <source>
        <strain evidence="3 4">Spa11</strain>
    </source>
</reference>
<feature type="signal peptide" evidence="1">
    <location>
        <begin position="1"/>
        <end position="21"/>
    </location>
</feature>
<proteinExistence type="predicted"/>
<dbReference type="KEGG" id="bmei:Spa11_37580"/>
<dbReference type="Proteomes" id="UP000316426">
    <property type="component" value="Chromosome"/>
</dbReference>
<evidence type="ECO:0000256" key="1">
    <source>
        <dbReference type="SAM" id="SignalP"/>
    </source>
</evidence>
<evidence type="ECO:0000313" key="4">
    <source>
        <dbReference type="Proteomes" id="UP000316426"/>
    </source>
</evidence>
<evidence type="ECO:0000313" key="3">
    <source>
        <dbReference type="EMBL" id="QDV75540.1"/>
    </source>
</evidence>
<keyword evidence="4" id="KW-1185">Reference proteome</keyword>
<feature type="domain" description="Tll0287-like" evidence="2">
    <location>
        <begin position="48"/>
        <end position="151"/>
    </location>
</feature>